<evidence type="ECO:0000313" key="2">
    <source>
        <dbReference type="Proteomes" id="UP000319483"/>
    </source>
</evidence>
<dbReference type="AlphaFoldDB" id="A0A556SWZ1"/>
<dbReference type="EMBL" id="VMHM01000002">
    <property type="protein sequence ID" value="TSK05664.1"/>
    <property type="molecule type" value="Genomic_DNA"/>
</dbReference>
<proteinExistence type="predicted"/>
<organism evidence="1 2">
    <name type="scientific">Gilliamella apicola</name>
    <dbReference type="NCBI Taxonomy" id="1196095"/>
    <lineage>
        <taxon>Bacteria</taxon>
        <taxon>Pseudomonadati</taxon>
        <taxon>Pseudomonadota</taxon>
        <taxon>Gammaproteobacteria</taxon>
        <taxon>Orbales</taxon>
        <taxon>Orbaceae</taxon>
        <taxon>Gilliamella</taxon>
    </lineage>
</organism>
<protein>
    <submittedName>
        <fullName evidence="1">Uncharacterized protein</fullName>
    </submittedName>
</protein>
<reference evidence="1 2" key="1">
    <citation type="submission" date="2019-07" db="EMBL/GenBank/DDBJ databases">
        <title>Gilliamella genomes.</title>
        <authorList>
            <person name="Zheng H."/>
        </authorList>
    </citation>
    <scope>NUCLEOTIDE SEQUENCE [LARGE SCALE GENOMIC DNA]</scope>
    <source>
        <strain evidence="1 2">W8127</strain>
    </source>
</reference>
<sequence>MLKIINVNPIVNNTVEIDYHVPFTVNVDEKNVCNEKKIYWRTGNFSNSLLEIGIGEKSGDLKNIVLTMVNKASTENIEFEVLEISKGIPIFDISMLHKNIYDHVSEYSVSLTTSSVLVVFSEKRVVKTLIRMERVEMGFGFENELIFIKVNELSLIEYQDLKDSFRL</sequence>
<comment type="caution">
    <text evidence="1">The sequence shown here is derived from an EMBL/GenBank/DDBJ whole genome shotgun (WGS) entry which is preliminary data.</text>
</comment>
<accession>A0A556SWZ1</accession>
<dbReference type="Proteomes" id="UP000319483">
    <property type="component" value="Unassembled WGS sequence"/>
</dbReference>
<gene>
    <name evidence="1" type="ORF">FPQ15_02375</name>
</gene>
<name>A0A556SWZ1_9GAMM</name>
<dbReference type="RefSeq" id="WP_144091369.1">
    <property type="nucleotide sequence ID" value="NZ_VMHM01000002.1"/>
</dbReference>
<evidence type="ECO:0000313" key="1">
    <source>
        <dbReference type="EMBL" id="TSK05664.1"/>
    </source>
</evidence>